<evidence type="ECO:0000313" key="2">
    <source>
        <dbReference type="EMBL" id="KAJ6983465.1"/>
    </source>
</evidence>
<dbReference type="EMBL" id="JAQIZT010000010">
    <property type="protein sequence ID" value="KAJ6983465.1"/>
    <property type="molecule type" value="Genomic_DNA"/>
</dbReference>
<keyword evidence="1" id="KW-0472">Membrane</keyword>
<protein>
    <submittedName>
        <fullName evidence="2">Uncharacterized protein</fullName>
    </submittedName>
</protein>
<keyword evidence="1" id="KW-0812">Transmembrane</keyword>
<evidence type="ECO:0000313" key="3">
    <source>
        <dbReference type="Proteomes" id="UP001164929"/>
    </source>
</evidence>
<evidence type="ECO:0000256" key="1">
    <source>
        <dbReference type="SAM" id="Phobius"/>
    </source>
</evidence>
<dbReference type="AlphaFoldDB" id="A0AAD6QA45"/>
<name>A0AAD6QA45_9ROSI</name>
<reference evidence="2" key="1">
    <citation type="journal article" date="2023" name="Mol. Ecol. Resour.">
        <title>Chromosome-level genome assembly of a triploid poplar Populus alba 'Berolinensis'.</title>
        <authorList>
            <person name="Chen S."/>
            <person name="Yu Y."/>
            <person name="Wang X."/>
            <person name="Wang S."/>
            <person name="Zhang T."/>
            <person name="Zhou Y."/>
            <person name="He R."/>
            <person name="Meng N."/>
            <person name="Wang Y."/>
            <person name="Liu W."/>
            <person name="Liu Z."/>
            <person name="Liu J."/>
            <person name="Guo Q."/>
            <person name="Huang H."/>
            <person name="Sederoff R.R."/>
            <person name="Wang G."/>
            <person name="Qu G."/>
            <person name="Chen S."/>
        </authorList>
    </citation>
    <scope>NUCLEOTIDE SEQUENCE</scope>
    <source>
        <strain evidence="2">SC-2020</strain>
    </source>
</reference>
<gene>
    <name evidence="2" type="ORF">NC653_026313</name>
</gene>
<organism evidence="2 3">
    <name type="scientific">Populus alba x Populus x berolinensis</name>
    <dbReference type="NCBI Taxonomy" id="444605"/>
    <lineage>
        <taxon>Eukaryota</taxon>
        <taxon>Viridiplantae</taxon>
        <taxon>Streptophyta</taxon>
        <taxon>Embryophyta</taxon>
        <taxon>Tracheophyta</taxon>
        <taxon>Spermatophyta</taxon>
        <taxon>Magnoliopsida</taxon>
        <taxon>eudicotyledons</taxon>
        <taxon>Gunneridae</taxon>
        <taxon>Pentapetalae</taxon>
        <taxon>rosids</taxon>
        <taxon>fabids</taxon>
        <taxon>Malpighiales</taxon>
        <taxon>Salicaceae</taxon>
        <taxon>Saliceae</taxon>
        <taxon>Populus</taxon>
    </lineage>
</organism>
<keyword evidence="3" id="KW-1185">Reference proteome</keyword>
<sequence>MISLRSLLKSLQGSLGTTRSLPLLLGRSRLQSDWFCLENLLSMLFLKGLRPLPSSLALRWIGFVWVFCGFCGVSLCV</sequence>
<comment type="caution">
    <text evidence="2">The sequence shown here is derived from an EMBL/GenBank/DDBJ whole genome shotgun (WGS) entry which is preliminary data.</text>
</comment>
<accession>A0AAD6QA45</accession>
<keyword evidence="1" id="KW-1133">Transmembrane helix</keyword>
<feature type="transmembrane region" description="Helical" evidence="1">
    <location>
        <begin position="56"/>
        <end position="75"/>
    </location>
</feature>
<dbReference type="Proteomes" id="UP001164929">
    <property type="component" value="Chromosome 10"/>
</dbReference>
<proteinExistence type="predicted"/>